<gene>
    <name evidence="1" type="ORF">Ssi02_24130</name>
</gene>
<dbReference type="Proteomes" id="UP000606172">
    <property type="component" value="Unassembled WGS sequence"/>
</dbReference>
<keyword evidence="2" id="KW-1185">Reference proteome</keyword>
<accession>A0A919REF3</accession>
<evidence type="ECO:0000313" key="2">
    <source>
        <dbReference type="Proteomes" id="UP000606172"/>
    </source>
</evidence>
<dbReference type="RefSeq" id="WP_204024769.1">
    <property type="nucleotide sequence ID" value="NZ_BOOW01000014.1"/>
</dbReference>
<evidence type="ECO:0000313" key="1">
    <source>
        <dbReference type="EMBL" id="GII92182.1"/>
    </source>
</evidence>
<dbReference type="EMBL" id="BOOW01000014">
    <property type="protein sequence ID" value="GII92182.1"/>
    <property type="molecule type" value="Genomic_DNA"/>
</dbReference>
<proteinExistence type="predicted"/>
<dbReference type="AlphaFoldDB" id="A0A919REF3"/>
<organism evidence="1 2">
    <name type="scientific">Sinosporangium siamense</name>
    <dbReference type="NCBI Taxonomy" id="1367973"/>
    <lineage>
        <taxon>Bacteria</taxon>
        <taxon>Bacillati</taxon>
        <taxon>Actinomycetota</taxon>
        <taxon>Actinomycetes</taxon>
        <taxon>Streptosporangiales</taxon>
        <taxon>Streptosporangiaceae</taxon>
        <taxon>Sinosporangium</taxon>
    </lineage>
</organism>
<name>A0A919REF3_9ACTN</name>
<sequence length="128" mass="13705">MRSPYACLVLEKCPAVVTAGHLCATLSLPLWSLRESTLKSPALIPASGPNWSGVAAKETVLVELKQGGKAVFAPALDDPWGEQVKVFSGAFAKNFDRDKAATLIGRDAQGTELWRHVVPKGYFQAPAN</sequence>
<reference evidence="1" key="1">
    <citation type="submission" date="2021-01" db="EMBL/GenBank/DDBJ databases">
        <title>Whole genome shotgun sequence of Sinosporangium siamense NBRC 109515.</title>
        <authorList>
            <person name="Komaki H."/>
            <person name="Tamura T."/>
        </authorList>
    </citation>
    <scope>NUCLEOTIDE SEQUENCE</scope>
    <source>
        <strain evidence="1">NBRC 109515</strain>
    </source>
</reference>
<protein>
    <submittedName>
        <fullName evidence="1">Uncharacterized protein</fullName>
    </submittedName>
</protein>
<comment type="caution">
    <text evidence="1">The sequence shown here is derived from an EMBL/GenBank/DDBJ whole genome shotgun (WGS) entry which is preliminary data.</text>
</comment>